<feature type="compositionally biased region" description="Low complexity" evidence="3">
    <location>
        <begin position="188"/>
        <end position="213"/>
    </location>
</feature>
<evidence type="ECO:0000256" key="2">
    <source>
        <dbReference type="RuleBase" id="RU368069"/>
    </source>
</evidence>
<sequence>MFHVVFALRADASYSIVDCYHDLCHRFSIAIRHEEVRCNYLTSQVKLMQSAHDEIAALPEGHNESPFHLILSRSELAVQLKMTFDDLKSFWQFYSTLETKFSEQFPNTFLLAILSQFSLPISLSELDNPMSSSYQQAQRVQMVIWMLQHRLLTQLHTYVYLIPSERASSSIQNGELIEDTTRTAKTLESSDLSSSYQSEESLLSPSHSKASSVSDEEDLSLREQDSIRQANLTPLERDSILRDASHNSKDDLKNFIRFCPYFRGRHHLEEIMYCENIRRSHLLSLLDKFRNILITCQFEDTAVVALNKRL</sequence>
<feature type="domain" description="GATOR1 complex protein NPRL3 C-terminal HTH" evidence="4">
    <location>
        <begin position="233"/>
        <end position="294"/>
    </location>
</feature>
<comment type="subcellular location">
    <subcellularLocation>
        <location evidence="2">Lysosome</location>
    </subcellularLocation>
</comment>
<dbReference type="PANTHER" id="PTHR13153">
    <property type="entry name" value="CGTHBA PROTEIN -14 GENE PROTEIN"/>
    <property type="match status" value="1"/>
</dbReference>
<dbReference type="PANTHER" id="PTHR13153:SF5">
    <property type="entry name" value="GATOR COMPLEX PROTEIN NPRL3"/>
    <property type="match status" value="1"/>
</dbReference>
<keyword evidence="6" id="KW-1185">Reference proteome</keyword>
<dbReference type="Pfam" id="PF03666">
    <property type="entry name" value="NPR3"/>
    <property type="match status" value="1"/>
</dbReference>
<protein>
    <recommendedName>
        <fullName evidence="2">GATOR complex protein NPRL3</fullName>
    </recommendedName>
    <alternativeName>
        <fullName evidence="2">Nitrogen permease regulator 3-like protein</fullName>
    </alternativeName>
</protein>
<dbReference type="AlphaFoldDB" id="A0A8T0EER0"/>
<keyword evidence="2" id="KW-0458">Lysosome</keyword>
<dbReference type="EMBL" id="JABXBU010002228">
    <property type="protein sequence ID" value="KAF8769928.1"/>
    <property type="molecule type" value="Genomic_DNA"/>
</dbReference>
<dbReference type="GO" id="GO:0010508">
    <property type="term" value="P:positive regulation of autophagy"/>
    <property type="evidence" value="ECO:0007669"/>
    <property type="project" value="TreeGrafter"/>
</dbReference>
<evidence type="ECO:0000313" key="5">
    <source>
        <dbReference type="EMBL" id="KAF8769928.1"/>
    </source>
</evidence>
<dbReference type="InterPro" id="IPR005365">
    <property type="entry name" value="Npr3"/>
</dbReference>
<proteinExistence type="inferred from homology"/>
<reference evidence="5" key="1">
    <citation type="journal article" date="2020" name="bioRxiv">
        <title>Chromosome-level reference genome of the European wasp spider Argiope bruennichi: a resource for studies on range expansion and evolutionary adaptation.</title>
        <authorList>
            <person name="Sheffer M.M."/>
            <person name="Hoppe A."/>
            <person name="Krehenwinkel H."/>
            <person name="Uhl G."/>
            <person name="Kuss A.W."/>
            <person name="Jensen L."/>
            <person name="Jensen C."/>
            <person name="Gillespie R.G."/>
            <person name="Hoff K.J."/>
            <person name="Prost S."/>
        </authorList>
    </citation>
    <scope>NUCLEOTIDE SEQUENCE</scope>
</reference>
<evidence type="ECO:0000259" key="4">
    <source>
        <dbReference type="Pfam" id="PF24064"/>
    </source>
</evidence>
<organism evidence="5 6">
    <name type="scientific">Argiope bruennichi</name>
    <name type="common">Wasp spider</name>
    <name type="synonym">Aranea bruennichi</name>
    <dbReference type="NCBI Taxonomy" id="94029"/>
    <lineage>
        <taxon>Eukaryota</taxon>
        <taxon>Metazoa</taxon>
        <taxon>Ecdysozoa</taxon>
        <taxon>Arthropoda</taxon>
        <taxon>Chelicerata</taxon>
        <taxon>Arachnida</taxon>
        <taxon>Araneae</taxon>
        <taxon>Araneomorphae</taxon>
        <taxon>Entelegynae</taxon>
        <taxon>Araneoidea</taxon>
        <taxon>Araneidae</taxon>
        <taxon>Argiope</taxon>
    </lineage>
</organism>
<evidence type="ECO:0000256" key="3">
    <source>
        <dbReference type="SAM" id="MobiDB-lite"/>
    </source>
</evidence>
<dbReference type="GO" id="GO:0005764">
    <property type="term" value="C:lysosome"/>
    <property type="evidence" value="ECO:0007669"/>
    <property type="project" value="UniProtKB-SubCell"/>
</dbReference>
<feature type="region of interest" description="Disordered" evidence="3">
    <location>
        <begin position="188"/>
        <end position="223"/>
    </location>
</feature>
<comment type="similarity">
    <text evidence="1 2">Belongs to the NPR3 family.</text>
</comment>
<evidence type="ECO:0000256" key="1">
    <source>
        <dbReference type="ARBA" id="ARBA00010546"/>
    </source>
</evidence>
<name>A0A8T0EER0_ARGBR</name>
<dbReference type="GO" id="GO:1904262">
    <property type="term" value="P:negative regulation of TORC1 signaling"/>
    <property type="evidence" value="ECO:0007669"/>
    <property type="project" value="TreeGrafter"/>
</dbReference>
<evidence type="ECO:0000313" key="6">
    <source>
        <dbReference type="Proteomes" id="UP000807504"/>
    </source>
</evidence>
<gene>
    <name evidence="5" type="ORF">HNY73_017518</name>
</gene>
<dbReference type="Proteomes" id="UP000807504">
    <property type="component" value="Unassembled WGS sequence"/>
</dbReference>
<dbReference type="GO" id="GO:1990130">
    <property type="term" value="C:GATOR1 complex"/>
    <property type="evidence" value="ECO:0007669"/>
    <property type="project" value="UniProtKB-UniRule"/>
</dbReference>
<accession>A0A8T0EER0</accession>
<dbReference type="Pfam" id="PF24064">
    <property type="entry name" value="HTH_NPRL3"/>
    <property type="match status" value="1"/>
</dbReference>
<dbReference type="GO" id="GO:0034198">
    <property type="term" value="P:cellular response to amino acid starvation"/>
    <property type="evidence" value="ECO:0007669"/>
    <property type="project" value="UniProtKB-UniRule"/>
</dbReference>
<dbReference type="GO" id="GO:0038202">
    <property type="term" value="P:TORC1 signaling"/>
    <property type="evidence" value="ECO:0007669"/>
    <property type="project" value="TreeGrafter"/>
</dbReference>
<reference evidence="5" key="2">
    <citation type="submission" date="2020-06" db="EMBL/GenBank/DDBJ databases">
        <authorList>
            <person name="Sheffer M."/>
        </authorList>
    </citation>
    <scope>NUCLEOTIDE SEQUENCE</scope>
</reference>
<dbReference type="InterPro" id="IPR056603">
    <property type="entry name" value="HTH_NPRL3"/>
</dbReference>
<comment type="function">
    <text evidence="2">As a component of the GATOR1 complex functions as an inhibitor of the amino acid-sensing branch of the TORC1 pathway.</text>
</comment>
<comment type="caution">
    <text evidence="5">The sequence shown here is derived from an EMBL/GenBank/DDBJ whole genome shotgun (WGS) entry which is preliminary data.</text>
</comment>
<keyword evidence="2" id="KW-0732">Signal</keyword>